<dbReference type="RefSeq" id="WP_165236648.1">
    <property type="nucleotide sequence ID" value="NZ_JAAKZV010000044.1"/>
</dbReference>
<evidence type="ECO:0000259" key="1">
    <source>
        <dbReference type="PROSITE" id="PS51186"/>
    </source>
</evidence>
<dbReference type="GO" id="GO:0016747">
    <property type="term" value="F:acyltransferase activity, transferring groups other than amino-acyl groups"/>
    <property type="evidence" value="ECO:0007669"/>
    <property type="project" value="InterPro"/>
</dbReference>
<dbReference type="AlphaFoldDB" id="A0A6G4TZC6"/>
<keyword evidence="3" id="KW-1185">Reference proteome</keyword>
<feature type="domain" description="N-acetyltransferase" evidence="1">
    <location>
        <begin position="1"/>
        <end position="152"/>
    </location>
</feature>
<sequence>MPIRTAVVPAADILQLRWTVLRPGLPRESAVFPEDDAPGAYHLAAYDPDGVVRGCASFSPEQLPGDGDGHAAPPAIRLRGMASDPAVRGQGYGTAVLDAGLAEAAARGAGVAWCNARTEAVGFYEAHGWEIRGEEFHIEGVGPHYVMVRKLGTVPARP</sequence>
<dbReference type="PROSITE" id="PS51186">
    <property type="entry name" value="GNAT"/>
    <property type="match status" value="1"/>
</dbReference>
<organism evidence="2 3">
    <name type="scientific">Streptomyces coryli</name>
    <dbReference type="NCBI Taxonomy" id="1128680"/>
    <lineage>
        <taxon>Bacteria</taxon>
        <taxon>Bacillati</taxon>
        <taxon>Actinomycetota</taxon>
        <taxon>Actinomycetes</taxon>
        <taxon>Kitasatosporales</taxon>
        <taxon>Streptomycetaceae</taxon>
        <taxon>Streptomyces</taxon>
    </lineage>
</organism>
<protein>
    <submittedName>
        <fullName evidence="2">GNAT family N-acetyltransferase</fullName>
    </submittedName>
</protein>
<accession>A0A6G4TZC6</accession>
<dbReference type="Gene3D" id="3.40.630.30">
    <property type="match status" value="1"/>
</dbReference>
<comment type="caution">
    <text evidence="2">The sequence shown here is derived from an EMBL/GenBank/DDBJ whole genome shotgun (WGS) entry which is preliminary data.</text>
</comment>
<dbReference type="InterPro" id="IPR000182">
    <property type="entry name" value="GNAT_dom"/>
</dbReference>
<dbReference type="EMBL" id="JAAKZV010000044">
    <property type="protein sequence ID" value="NGN64806.1"/>
    <property type="molecule type" value="Genomic_DNA"/>
</dbReference>
<name>A0A6G4TZC6_9ACTN</name>
<proteinExistence type="predicted"/>
<dbReference type="InterPro" id="IPR016181">
    <property type="entry name" value="Acyl_CoA_acyltransferase"/>
</dbReference>
<keyword evidence="2" id="KW-0808">Transferase</keyword>
<evidence type="ECO:0000313" key="3">
    <source>
        <dbReference type="Proteomes" id="UP000481583"/>
    </source>
</evidence>
<dbReference type="CDD" id="cd04301">
    <property type="entry name" value="NAT_SF"/>
    <property type="match status" value="1"/>
</dbReference>
<dbReference type="Proteomes" id="UP000481583">
    <property type="component" value="Unassembled WGS sequence"/>
</dbReference>
<gene>
    <name evidence="2" type="ORF">G5C51_12965</name>
</gene>
<dbReference type="Pfam" id="PF00583">
    <property type="entry name" value="Acetyltransf_1"/>
    <property type="match status" value="1"/>
</dbReference>
<evidence type="ECO:0000313" key="2">
    <source>
        <dbReference type="EMBL" id="NGN64806.1"/>
    </source>
</evidence>
<dbReference type="SUPFAM" id="SSF55729">
    <property type="entry name" value="Acyl-CoA N-acyltransferases (Nat)"/>
    <property type="match status" value="1"/>
</dbReference>
<reference evidence="2 3" key="1">
    <citation type="submission" date="2020-02" db="EMBL/GenBank/DDBJ databases">
        <title>Whole-genome analyses of novel actinobacteria.</title>
        <authorList>
            <person name="Sahin N."/>
        </authorList>
    </citation>
    <scope>NUCLEOTIDE SEQUENCE [LARGE SCALE GENOMIC DNA]</scope>
    <source>
        <strain evidence="2 3">A7024</strain>
    </source>
</reference>